<feature type="transmembrane region" description="Helical" evidence="7">
    <location>
        <begin position="105"/>
        <end position="126"/>
    </location>
</feature>
<dbReference type="Proteomes" id="UP000190080">
    <property type="component" value="Unassembled WGS sequence"/>
</dbReference>
<evidence type="ECO:0000256" key="2">
    <source>
        <dbReference type="ARBA" id="ARBA00022448"/>
    </source>
</evidence>
<dbReference type="GO" id="GO:0055085">
    <property type="term" value="P:transmembrane transport"/>
    <property type="evidence" value="ECO:0007669"/>
    <property type="project" value="InterPro"/>
</dbReference>
<keyword evidence="5 7" id="KW-1133">Transmembrane helix</keyword>
<dbReference type="InterPro" id="IPR035906">
    <property type="entry name" value="MetI-like_sf"/>
</dbReference>
<name>A0A1V4IZJ0_9CLOT</name>
<feature type="transmembrane region" description="Helical" evidence="7">
    <location>
        <begin position="69"/>
        <end position="93"/>
    </location>
</feature>
<keyword evidence="10" id="KW-1185">Reference proteome</keyword>
<feature type="transmembrane region" description="Helical" evidence="7">
    <location>
        <begin position="138"/>
        <end position="157"/>
    </location>
</feature>
<evidence type="ECO:0000256" key="4">
    <source>
        <dbReference type="ARBA" id="ARBA00022692"/>
    </source>
</evidence>
<keyword evidence="6 7" id="KW-0472">Membrane</keyword>
<dbReference type="Gene3D" id="1.10.3720.10">
    <property type="entry name" value="MetI-like"/>
    <property type="match status" value="1"/>
</dbReference>
<feature type="transmembrane region" description="Helical" evidence="7">
    <location>
        <begin position="9"/>
        <end position="30"/>
    </location>
</feature>
<dbReference type="Pfam" id="PF00528">
    <property type="entry name" value="BPD_transp_1"/>
    <property type="match status" value="1"/>
</dbReference>
<sequence>MVRSRVKQVFLHLILIVMVIFAILPFLNMISTSLTPSTYVMPSKPQIIPKQFYLGNYINVWKGESFSRYFLNSVFVTVANTVLTIFISSLSGYGFARLNFPGKKIIFNIYIFSLMMPAILALVSQFTILQGLHLVDTYIGLLLLYVSGGIAGNTFFLKGFFETIPRELEESVIMDGGNKWTIYRNIILPLSKPAIATMAIGSFSGTWMEVFTALTVIKTQSKRTLPIAIKLLQNGKATQWGIIFAAAILVLIPVIVIFIIFNKQFIKSGGSEGAVKG</sequence>
<proteinExistence type="inferred from homology"/>
<reference evidence="9 10" key="1">
    <citation type="submission" date="2017-03" db="EMBL/GenBank/DDBJ databases">
        <title>Genome sequence of Clostridium oryzae DSM 28571.</title>
        <authorList>
            <person name="Poehlein A."/>
            <person name="Daniel R."/>
        </authorList>
    </citation>
    <scope>NUCLEOTIDE SEQUENCE [LARGE SCALE GENOMIC DNA]</scope>
    <source>
        <strain evidence="9 10">DSM 28571</strain>
    </source>
</reference>
<dbReference type="STRING" id="1450648.CLORY_02500"/>
<evidence type="ECO:0000313" key="10">
    <source>
        <dbReference type="Proteomes" id="UP000190080"/>
    </source>
</evidence>
<comment type="subcellular location">
    <subcellularLocation>
        <location evidence="1 7">Cell membrane</location>
        <topology evidence="1 7">Multi-pass membrane protein</topology>
    </subcellularLocation>
</comment>
<comment type="caution">
    <text evidence="9">The sequence shown here is derived from an EMBL/GenBank/DDBJ whole genome shotgun (WGS) entry which is preliminary data.</text>
</comment>
<evidence type="ECO:0000313" key="9">
    <source>
        <dbReference type="EMBL" id="OPJ65250.1"/>
    </source>
</evidence>
<evidence type="ECO:0000256" key="1">
    <source>
        <dbReference type="ARBA" id="ARBA00004651"/>
    </source>
</evidence>
<evidence type="ECO:0000256" key="7">
    <source>
        <dbReference type="RuleBase" id="RU363032"/>
    </source>
</evidence>
<dbReference type="EMBL" id="MZGV01000001">
    <property type="protein sequence ID" value="OPJ65250.1"/>
    <property type="molecule type" value="Genomic_DNA"/>
</dbReference>
<dbReference type="PANTHER" id="PTHR43744:SF8">
    <property type="entry name" value="SN-GLYCEROL-3-PHOSPHATE TRANSPORT SYSTEM PERMEASE PROTEIN UGPE"/>
    <property type="match status" value="1"/>
</dbReference>
<evidence type="ECO:0000256" key="6">
    <source>
        <dbReference type="ARBA" id="ARBA00023136"/>
    </source>
</evidence>
<evidence type="ECO:0000259" key="8">
    <source>
        <dbReference type="PROSITE" id="PS50928"/>
    </source>
</evidence>
<dbReference type="GO" id="GO:0005886">
    <property type="term" value="C:plasma membrane"/>
    <property type="evidence" value="ECO:0007669"/>
    <property type="project" value="UniProtKB-SubCell"/>
</dbReference>
<keyword evidence="2 7" id="KW-0813">Transport</keyword>
<keyword evidence="3" id="KW-1003">Cell membrane</keyword>
<accession>A0A1V4IZJ0</accession>
<feature type="transmembrane region" description="Helical" evidence="7">
    <location>
        <begin position="237"/>
        <end position="261"/>
    </location>
</feature>
<dbReference type="RefSeq" id="WP_079421748.1">
    <property type="nucleotide sequence ID" value="NZ_MZGV01000001.1"/>
</dbReference>
<evidence type="ECO:0000256" key="5">
    <source>
        <dbReference type="ARBA" id="ARBA00022989"/>
    </source>
</evidence>
<feature type="domain" description="ABC transmembrane type-1" evidence="8">
    <location>
        <begin position="70"/>
        <end position="261"/>
    </location>
</feature>
<dbReference type="AlphaFoldDB" id="A0A1V4IZJ0"/>
<organism evidence="9 10">
    <name type="scientific">Clostridium oryzae</name>
    <dbReference type="NCBI Taxonomy" id="1450648"/>
    <lineage>
        <taxon>Bacteria</taxon>
        <taxon>Bacillati</taxon>
        <taxon>Bacillota</taxon>
        <taxon>Clostridia</taxon>
        <taxon>Eubacteriales</taxon>
        <taxon>Clostridiaceae</taxon>
        <taxon>Clostridium</taxon>
    </lineage>
</organism>
<dbReference type="CDD" id="cd06261">
    <property type="entry name" value="TM_PBP2"/>
    <property type="match status" value="1"/>
</dbReference>
<comment type="similarity">
    <text evidence="7">Belongs to the binding-protein-dependent transport system permease family.</text>
</comment>
<dbReference type="PANTHER" id="PTHR43744">
    <property type="entry name" value="ABC TRANSPORTER PERMEASE PROTEIN MG189-RELATED-RELATED"/>
    <property type="match status" value="1"/>
</dbReference>
<dbReference type="InterPro" id="IPR000515">
    <property type="entry name" value="MetI-like"/>
</dbReference>
<gene>
    <name evidence="9" type="primary">araQ_3</name>
    <name evidence="9" type="ORF">CLORY_02500</name>
</gene>
<protein>
    <submittedName>
        <fullName evidence="9">L-arabinose transport system permease protein AraQ</fullName>
    </submittedName>
</protein>
<dbReference type="OrthoDB" id="156617at2"/>
<dbReference type="SUPFAM" id="SSF161098">
    <property type="entry name" value="MetI-like"/>
    <property type="match status" value="1"/>
</dbReference>
<evidence type="ECO:0000256" key="3">
    <source>
        <dbReference type="ARBA" id="ARBA00022475"/>
    </source>
</evidence>
<keyword evidence="4 7" id="KW-0812">Transmembrane</keyword>
<dbReference type="PROSITE" id="PS50928">
    <property type="entry name" value="ABC_TM1"/>
    <property type="match status" value="1"/>
</dbReference>